<feature type="transmembrane region" description="Helical" evidence="8">
    <location>
        <begin position="63"/>
        <end position="92"/>
    </location>
</feature>
<dbReference type="RefSeq" id="WP_211147852.1">
    <property type="nucleotide sequence ID" value="NZ_JBBMEY010000024.1"/>
</dbReference>
<evidence type="ECO:0000259" key="10">
    <source>
        <dbReference type="PROSITE" id="PS50929"/>
    </source>
</evidence>
<feature type="coiled-coil region" evidence="7">
    <location>
        <begin position="185"/>
        <end position="212"/>
    </location>
</feature>
<feature type="domain" description="ABC transporter" evidence="9">
    <location>
        <begin position="342"/>
        <end position="576"/>
    </location>
</feature>
<dbReference type="InterPro" id="IPR017871">
    <property type="entry name" value="ABC_transporter-like_CS"/>
</dbReference>
<dbReference type="PANTHER" id="PTHR43394">
    <property type="entry name" value="ATP-DEPENDENT PERMEASE MDL1, MITOCHONDRIAL"/>
    <property type="match status" value="1"/>
</dbReference>
<comment type="caution">
    <text evidence="11">The sequence shown here is derived from an EMBL/GenBank/DDBJ whole genome shotgun (WGS) entry which is preliminary data.</text>
</comment>
<evidence type="ECO:0000256" key="5">
    <source>
        <dbReference type="ARBA" id="ARBA00022989"/>
    </source>
</evidence>
<keyword evidence="7" id="KW-0175">Coiled coil</keyword>
<feature type="transmembrane region" description="Helical" evidence="8">
    <location>
        <begin position="167"/>
        <end position="185"/>
    </location>
</feature>
<evidence type="ECO:0000256" key="3">
    <source>
        <dbReference type="ARBA" id="ARBA00022741"/>
    </source>
</evidence>
<accession>A0ABV1HUB8</accession>
<dbReference type="CDD" id="cd07346">
    <property type="entry name" value="ABC_6TM_exporters"/>
    <property type="match status" value="1"/>
</dbReference>
<dbReference type="EMBL" id="JBBMFI010000022">
    <property type="protein sequence ID" value="MEQ2565910.1"/>
    <property type="molecule type" value="Genomic_DNA"/>
</dbReference>
<keyword evidence="3" id="KW-0547">Nucleotide-binding</keyword>
<evidence type="ECO:0000313" key="12">
    <source>
        <dbReference type="Proteomes" id="UP001478133"/>
    </source>
</evidence>
<proteinExistence type="predicted"/>
<dbReference type="PROSITE" id="PS50929">
    <property type="entry name" value="ABC_TM1F"/>
    <property type="match status" value="1"/>
</dbReference>
<organism evidence="11 12">
    <name type="scientific">Ruminococcoides intestinihominis</name>
    <dbReference type="NCBI Taxonomy" id="3133161"/>
    <lineage>
        <taxon>Bacteria</taxon>
        <taxon>Bacillati</taxon>
        <taxon>Bacillota</taxon>
        <taxon>Clostridia</taxon>
        <taxon>Eubacteriales</taxon>
        <taxon>Oscillospiraceae</taxon>
        <taxon>Ruminococcoides</taxon>
    </lineage>
</organism>
<evidence type="ECO:0000256" key="2">
    <source>
        <dbReference type="ARBA" id="ARBA00022692"/>
    </source>
</evidence>
<dbReference type="Pfam" id="PF00664">
    <property type="entry name" value="ABC_membrane"/>
    <property type="match status" value="1"/>
</dbReference>
<dbReference type="InterPro" id="IPR003439">
    <property type="entry name" value="ABC_transporter-like_ATP-bd"/>
</dbReference>
<dbReference type="InterPro" id="IPR036640">
    <property type="entry name" value="ABC1_TM_sf"/>
</dbReference>
<comment type="subcellular location">
    <subcellularLocation>
        <location evidence="1">Cell membrane</location>
        <topology evidence="1">Multi-pass membrane protein</topology>
    </subcellularLocation>
</comment>
<dbReference type="Proteomes" id="UP001478133">
    <property type="component" value="Unassembled WGS sequence"/>
</dbReference>
<dbReference type="Gene3D" id="1.20.1560.10">
    <property type="entry name" value="ABC transporter type 1, transmembrane domain"/>
    <property type="match status" value="1"/>
</dbReference>
<sequence length="591" mass="65788">MKKKSNLSTLMKYAGKYKVLTYLSWVLSGISALVALVPFIYIWKIIKEILDNISDLKNAENLAYYGWMAVIFSVLAILIYIGALMCSHFSAFRVQANLRKTMTHHITTLPLGKIESFGSGKLRSIINESSGATETYLAHQLPDMANSFVTPIALLFMLFFFDWRLGLLSIIPVVLAFVIMATMTGKRMQKKMEEYQNALNDMSNEAVEYVRGIPIVKTFGQSVFSFKRFKGAIDRYSKWAISYTKELRFPMIIYTMLINGVFAFLIGGTLFFTRDTITTEFILNLIFYIIITPIISVTLTKTMHASENNQILNDAMNRINSVLELEPLSSSTTPQSPKDGSVELKNVSYSYDGEKKALNNVSLKINSGETVAFVGLSGGGKSTLANIIARFFDPNSGKVLIGNINSKDISKEELMNTVSFVFQNSRLIKGTIYDNVKLGKENATKEQVLSALQKAQCMDIIDKLPNGIDTLIGTNGIYLSGGECQRIAIARAILKDSPIVILDEATAFADPDNETKVQQAFNTLSKGKTVIMIAHRLSTVINADKIFVINNGEIAESGSSEELINSNGFFSSMWKNYQTSVNWKVKKEVVK</sequence>
<dbReference type="GO" id="GO:0005524">
    <property type="term" value="F:ATP binding"/>
    <property type="evidence" value="ECO:0007669"/>
    <property type="project" value="UniProtKB-KW"/>
</dbReference>
<evidence type="ECO:0000256" key="4">
    <source>
        <dbReference type="ARBA" id="ARBA00022840"/>
    </source>
</evidence>
<dbReference type="PROSITE" id="PS50893">
    <property type="entry name" value="ABC_TRANSPORTER_2"/>
    <property type="match status" value="1"/>
</dbReference>
<dbReference type="InterPro" id="IPR039421">
    <property type="entry name" value="Type_1_exporter"/>
</dbReference>
<name>A0ABV1HUB8_9FIRM</name>
<keyword evidence="2 8" id="KW-0812">Transmembrane</keyword>
<dbReference type="SUPFAM" id="SSF52540">
    <property type="entry name" value="P-loop containing nucleoside triphosphate hydrolases"/>
    <property type="match status" value="1"/>
</dbReference>
<feature type="transmembrane region" description="Helical" evidence="8">
    <location>
        <begin position="144"/>
        <end position="161"/>
    </location>
</feature>
<dbReference type="PANTHER" id="PTHR43394:SF1">
    <property type="entry name" value="ATP-BINDING CASSETTE SUB-FAMILY B MEMBER 10, MITOCHONDRIAL"/>
    <property type="match status" value="1"/>
</dbReference>
<protein>
    <submittedName>
        <fullName evidence="11">ABC transporter ATP-binding protein</fullName>
    </submittedName>
</protein>
<dbReference type="Gene3D" id="3.40.50.300">
    <property type="entry name" value="P-loop containing nucleotide triphosphate hydrolases"/>
    <property type="match status" value="1"/>
</dbReference>
<evidence type="ECO:0000256" key="8">
    <source>
        <dbReference type="SAM" id="Phobius"/>
    </source>
</evidence>
<dbReference type="InterPro" id="IPR011527">
    <property type="entry name" value="ABC1_TM_dom"/>
</dbReference>
<keyword evidence="12" id="KW-1185">Reference proteome</keyword>
<evidence type="ECO:0000259" key="9">
    <source>
        <dbReference type="PROSITE" id="PS50893"/>
    </source>
</evidence>
<feature type="transmembrane region" description="Helical" evidence="8">
    <location>
        <begin position="251"/>
        <end position="272"/>
    </location>
</feature>
<gene>
    <name evidence="11" type="ORF">ABFO16_06625</name>
</gene>
<feature type="domain" description="ABC transmembrane type-1" evidence="10">
    <location>
        <begin position="26"/>
        <end position="291"/>
    </location>
</feature>
<dbReference type="SUPFAM" id="SSF90123">
    <property type="entry name" value="ABC transporter transmembrane region"/>
    <property type="match status" value="1"/>
</dbReference>
<keyword evidence="5 8" id="KW-1133">Transmembrane helix</keyword>
<dbReference type="PROSITE" id="PS00211">
    <property type="entry name" value="ABC_TRANSPORTER_1"/>
    <property type="match status" value="1"/>
</dbReference>
<evidence type="ECO:0000256" key="7">
    <source>
        <dbReference type="SAM" id="Coils"/>
    </source>
</evidence>
<evidence type="ECO:0000256" key="6">
    <source>
        <dbReference type="ARBA" id="ARBA00023136"/>
    </source>
</evidence>
<keyword evidence="6 8" id="KW-0472">Membrane</keyword>
<feature type="transmembrane region" description="Helical" evidence="8">
    <location>
        <begin position="278"/>
        <end position="299"/>
    </location>
</feature>
<dbReference type="SMART" id="SM00382">
    <property type="entry name" value="AAA"/>
    <property type="match status" value="1"/>
</dbReference>
<evidence type="ECO:0000256" key="1">
    <source>
        <dbReference type="ARBA" id="ARBA00004651"/>
    </source>
</evidence>
<reference evidence="11 12" key="1">
    <citation type="submission" date="2024-03" db="EMBL/GenBank/DDBJ databases">
        <title>Human intestinal bacterial collection.</title>
        <authorList>
            <person name="Pauvert C."/>
            <person name="Hitch T.C.A."/>
            <person name="Clavel T."/>
        </authorList>
    </citation>
    <scope>NUCLEOTIDE SEQUENCE [LARGE SCALE GENOMIC DNA]</scope>
    <source>
        <strain evidence="11 12">CLA-AP-H18</strain>
    </source>
</reference>
<evidence type="ECO:0000313" key="11">
    <source>
        <dbReference type="EMBL" id="MEQ2565910.1"/>
    </source>
</evidence>
<feature type="transmembrane region" description="Helical" evidence="8">
    <location>
        <begin position="20"/>
        <end position="43"/>
    </location>
</feature>
<dbReference type="InterPro" id="IPR003593">
    <property type="entry name" value="AAA+_ATPase"/>
</dbReference>
<dbReference type="Pfam" id="PF00005">
    <property type="entry name" value="ABC_tran"/>
    <property type="match status" value="1"/>
</dbReference>
<keyword evidence="4 11" id="KW-0067">ATP-binding</keyword>
<dbReference type="InterPro" id="IPR027417">
    <property type="entry name" value="P-loop_NTPase"/>
</dbReference>